<evidence type="ECO:0000259" key="12">
    <source>
        <dbReference type="Pfam" id="PF12795"/>
    </source>
</evidence>
<dbReference type="Proteomes" id="UP000006062">
    <property type="component" value="Chromosome"/>
</dbReference>
<feature type="region of interest" description="Disordered" evidence="8">
    <location>
        <begin position="803"/>
        <end position="823"/>
    </location>
</feature>
<dbReference type="InterPro" id="IPR024393">
    <property type="entry name" value="MscS_porin"/>
</dbReference>
<dbReference type="SUPFAM" id="SSF82861">
    <property type="entry name" value="Mechanosensitive channel protein MscS (YggB), transmembrane region"/>
    <property type="match status" value="1"/>
</dbReference>
<evidence type="ECO:0000256" key="2">
    <source>
        <dbReference type="ARBA" id="ARBA00008017"/>
    </source>
</evidence>
<evidence type="ECO:0000256" key="3">
    <source>
        <dbReference type="ARBA" id="ARBA00022475"/>
    </source>
</evidence>
<feature type="coiled-coil region" evidence="7">
    <location>
        <begin position="265"/>
        <end position="292"/>
    </location>
</feature>
<evidence type="ECO:0000259" key="11">
    <source>
        <dbReference type="Pfam" id="PF12794"/>
    </source>
</evidence>
<dbReference type="GO" id="GO:0005886">
    <property type="term" value="C:plasma membrane"/>
    <property type="evidence" value="ECO:0007669"/>
    <property type="project" value="UniProtKB-SubCell"/>
</dbReference>
<keyword evidence="5 9" id="KW-1133">Transmembrane helix</keyword>
<dbReference type="InterPro" id="IPR025692">
    <property type="entry name" value="MscS_IM_dom1"/>
</dbReference>
<dbReference type="InterPro" id="IPR011066">
    <property type="entry name" value="MscS_channel_C_sf"/>
</dbReference>
<evidence type="ECO:0000259" key="13">
    <source>
        <dbReference type="Pfam" id="PF21082"/>
    </source>
</evidence>
<dbReference type="Pfam" id="PF12794">
    <property type="entry name" value="MscS_TM"/>
    <property type="match status" value="1"/>
</dbReference>
<dbReference type="Pfam" id="PF00924">
    <property type="entry name" value="MS_channel_2nd"/>
    <property type="match status" value="1"/>
</dbReference>
<dbReference type="Gene3D" id="1.10.287.1260">
    <property type="match status" value="1"/>
</dbReference>
<evidence type="ECO:0000313" key="16">
    <source>
        <dbReference type="Proteomes" id="UP000006062"/>
    </source>
</evidence>
<evidence type="ECO:0000256" key="4">
    <source>
        <dbReference type="ARBA" id="ARBA00022692"/>
    </source>
</evidence>
<feature type="transmembrane region" description="Helical" evidence="9">
    <location>
        <begin position="603"/>
        <end position="622"/>
    </location>
</feature>
<dbReference type="Pfam" id="PF21088">
    <property type="entry name" value="MS_channel_1st"/>
    <property type="match status" value="1"/>
</dbReference>
<dbReference type="KEGG" id="tvi:Thivi_3576"/>
<dbReference type="eggNOG" id="COG3264">
    <property type="taxonomic scope" value="Bacteria"/>
</dbReference>
<feature type="transmembrane region" description="Helical" evidence="9">
    <location>
        <begin position="957"/>
        <end position="984"/>
    </location>
</feature>
<feature type="transmembrane region" description="Helical" evidence="9">
    <location>
        <begin position="888"/>
        <end position="909"/>
    </location>
</feature>
<dbReference type="STRING" id="765911.Thivi_3576"/>
<feature type="transmembrane region" description="Helical" evidence="9">
    <location>
        <begin position="685"/>
        <end position="702"/>
    </location>
</feature>
<feature type="transmembrane region" description="Helical" evidence="9">
    <location>
        <begin position="930"/>
        <end position="951"/>
    </location>
</feature>
<feature type="domain" description="Mechanosensitive ion channel MscS C-terminal" evidence="13">
    <location>
        <begin position="1045"/>
        <end position="1126"/>
    </location>
</feature>
<evidence type="ECO:0000259" key="14">
    <source>
        <dbReference type="Pfam" id="PF21088"/>
    </source>
</evidence>
<evidence type="ECO:0000256" key="5">
    <source>
        <dbReference type="ARBA" id="ARBA00022989"/>
    </source>
</evidence>
<dbReference type="Gene3D" id="3.30.70.100">
    <property type="match status" value="1"/>
</dbReference>
<evidence type="ECO:0000256" key="9">
    <source>
        <dbReference type="SAM" id="Phobius"/>
    </source>
</evidence>
<dbReference type="Pfam" id="PF12795">
    <property type="entry name" value="MscS_porin"/>
    <property type="match status" value="1"/>
</dbReference>
<comment type="similarity">
    <text evidence="2">Belongs to the MscS (TC 1.A.23) family.</text>
</comment>
<feature type="transmembrane region" description="Helical" evidence="9">
    <location>
        <begin position="529"/>
        <end position="548"/>
    </location>
</feature>
<proteinExistence type="inferred from homology"/>
<evidence type="ECO:0000256" key="1">
    <source>
        <dbReference type="ARBA" id="ARBA00004651"/>
    </source>
</evidence>
<dbReference type="PANTHER" id="PTHR30347">
    <property type="entry name" value="POTASSIUM CHANNEL RELATED"/>
    <property type="match status" value="1"/>
</dbReference>
<feature type="transmembrane region" description="Helical" evidence="9">
    <location>
        <begin position="569"/>
        <end position="591"/>
    </location>
</feature>
<dbReference type="AlphaFoldDB" id="I3YEM0"/>
<sequence length="1165" mass="129304">MSFFSVLRGGARPAIAASATRASKPARRIAGALLILLLIAAMATAAQPSNGPDTLPSASQLASKIAEAESATGLDEAAKAAKSGLIEQYRRAQSNLEDANNFTAKADDFAQSLKTAPQTTAAILKQLEQDASRVDDRTEKIPDTLPTLEINQRLSKVLADAAIEETRVGEFEKLIDGIVDRSSAARVRLTELKQQLDQIDADLRQTPGAGEAPELAQARRWALETQRAALWAEGRMIEQELLSQSVRESLYKAQRDQAAQSLQRLKVRQGLLEDLQNKRRTAEAEAARMASEEARLAAEDKHRLVREETQKNTDITDSLGKLAGKLDGLSGELTRIEAERKRIEDDFRGAKQRLEAAGLSKALGQVLLDRRNQLPDLRQYRKTIDAREDEIAEATLRQIRYREEERRIRDLDRYLGELSANDESARKPEVRRALAETLQQRKSLIAQALTIEDDYIRQLGELNYAAEQVVLSAGVYDDFLAERLLWVRSTTMVNLDTLRALPAAVAWVFSWDGWLEVAEVLAERIRHAFPFWLGLGGVALLFWEVSSLRRAIRATAEPLRRVRTDHLRFTLQAIGLTLLAALPLPLLAWVLGQQLLLSVDATAFTRAFGAALAEVSFGLYYLRAFRMLCIPGGVADRHFRWSSETLKRLRRDFDWFSLYVIPIALITVAIYHHNDPAYTGSLGRLTLVASMLGFAIFFARLLHPERGVLNRMLAAQPNGWLNRLRHLWFPFIVGGPLALAGLALLGYVYTAGVLFQSLVYQTWLVLALVVLHQSIVRWLIVTRRRLALQAALDRQATRRALAEAERTEGAPASEVSPAEEPEPDLAALDEQTRRLINASIFFSAFIGLWLTWSDVLPAFTVFEEFALWHYTGMVDGSEQRIPVTAADVGLVLVIIFIATVAARNLPALLEILLLQSASVSAGGRYAIKTLASYFITAVAFLLAFSTLGLSWSQVQWLVAALSVGIGFGLQEIVANFISGLIILFERPVRVGDIVTIGETTGVVTNIQIRATTIRNWDKQELLVPNKEFITERLLNWTLTDQQNRVSIPIGIEYGSDTKLALSLLTQVAEQNAKVLEDPAPLVSFEGFGDNALTVILRCYLDSLDGRIGVITELHQAIYESFAQHGLLMAFPQRDVHLSAREPLEIRLRRAPREAPADSSPAGDCA</sequence>
<dbReference type="InterPro" id="IPR011014">
    <property type="entry name" value="MscS_channel_TM-2"/>
</dbReference>
<keyword evidence="4 9" id="KW-0812">Transmembrane</keyword>
<evidence type="ECO:0000313" key="15">
    <source>
        <dbReference type="EMBL" id="AFL75438.1"/>
    </source>
</evidence>
<evidence type="ECO:0000256" key="7">
    <source>
        <dbReference type="SAM" id="Coils"/>
    </source>
</evidence>
<evidence type="ECO:0000256" key="8">
    <source>
        <dbReference type="SAM" id="MobiDB-lite"/>
    </source>
</evidence>
<name>I3YEM0_THIV6</name>
<evidence type="ECO:0000256" key="6">
    <source>
        <dbReference type="ARBA" id="ARBA00023136"/>
    </source>
</evidence>
<feature type="coiled-coil region" evidence="7">
    <location>
        <begin position="326"/>
        <end position="353"/>
    </location>
</feature>
<dbReference type="InterPro" id="IPR010920">
    <property type="entry name" value="LSM_dom_sf"/>
</dbReference>
<feature type="coiled-coil region" evidence="7">
    <location>
        <begin position="377"/>
        <end position="421"/>
    </location>
</feature>
<feature type="transmembrane region" description="Helical" evidence="9">
    <location>
        <begin position="655"/>
        <end position="673"/>
    </location>
</feature>
<dbReference type="GO" id="GO:0008381">
    <property type="term" value="F:mechanosensitive monoatomic ion channel activity"/>
    <property type="evidence" value="ECO:0007669"/>
    <property type="project" value="UniProtKB-ARBA"/>
</dbReference>
<keyword evidence="3" id="KW-1003">Cell membrane</keyword>
<reference evidence="15 16" key="1">
    <citation type="submission" date="2012-06" db="EMBL/GenBank/DDBJ databases">
        <title>Complete sequence of Thiocystis violascens DSM 198.</title>
        <authorList>
            <consortium name="US DOE Joint Genome Institute"/>
            <person name="Lucas S."/>
            <person name="Han J."/>
            <person name="Lapidus A."/>
            <person name="Cheng J.-F."/>
            <person name="Goodwin L."/>
            <person name="Pitluck S."/>
            <person name="Peters L."/>
            <person name="Ovchinnikova G."/>
            <person name="Teshima H."/>
            <person name="Detter J.C."/>
            <person name="Han C."/>
            <person name="Tapia R."/>
            <person name="Land M."/>
            <person name="Hauser L."/>
            <person name="Kyrpides N."/>
            <person name="Ivanova N."/>
            <person name="Pagani I."/>
            <person name="Vogl K."/>
            <person name="Liu Z."/>
            <person name="Frigaard N.-U."/>
            <person name="Bryant D."/>
            <person name="Woyke T."/>
        </authorList>
    </citation>
    <scope>NUCLEOTIDE SEQUENCE [LARGE SCALE GENOMIC DNA]</scope>
    <source>
        <strain evidence="16">ATCC 17096 / DSM 198 / 6111</strain>
    </source>
</reference>
<dbReference type="Pfam" id="PF21082">
    <property type="entry name" value="MS_channel_3rd"/>
    <property type="match status" value="1"/>
</dbReference>
<dbReference type="InterPro" id="IPR049142">
    <property type="entry name" value="MS_channel_1st"/>
</dbReference>
<gene>
    <name evidence="15" type="ordered locus">Thivi_3576</name>
</gene>
<comment type="subcellular location">
    <subcellularLocation>
        <location evidence="1">Cell membrane</location>
        <topology evidence="1">Multi-pass membrane protein</topology>
    </subcellularLocation>
</comment>
<feature type="transmembrane region" description="Helical" evidence="9">
    <location>
        <begin position="760"/>
        <end position="780"/>
    </location>
</feature>
<dbReference type="InterPro" id="IPR006685">
    <property type="entry name" value="MscS_channel_2nd"/>
</dbReference>
<dbReference type="InterPro" id="IPR049278">
    <property type="entry name" value="MS_channel_C"/>
</dbReference>
<feature type="transmembrane region" description="Helical" evidence="9">
    <location>
        <begin position="727"/>
        <end position="748"/>
    </location>
</feature>
<dbReference type="Gene3D" id="2.30.30.60">
    <property type="match status" value="1"/>
</dbReference>
<dbReference type="SUPFAM" id="SSF50182">
    <property type="entry name" value="Sm-like ribonucleoproteins"/>
    <property type="match status" value="1"/>
</dbReference>
<keyword evidence="7" id="KW-0175">Coiled coil</keyword>
<accession>I3YEM0</accession>
<dbReference type="SUPFAM" id="SSF82689">
    <property type="entry name" value="Mechanosensitive channel protein MscS (YggB), C-terminal domain"/>
    <property type="match status" value="1"/>
</dbReference>
<feature type="domain" description="Mechanosensitive ion channel MscS porin" evidence="12">
    <location>
        <begin position="64"/>
        <end position="306"/>
    </location>
</feature>
<dbReference type="RefSeq" id="WP_014779835.1">
    <property type="nucleotide sequence ID" value="NC_018012.1"/>
</dbReference>
<keyword evidence="16" id="KW-1185">Reference proteome</keyword>
<dbReference type="PANTHER" id="PTHR30347:SF1">
    <property type="entry name" value="MECHANOSENSITIVE CHANNEL MSCK"/>
    <property type="match status" value="1"/>
</dbReference>
<dbReference type="EMBL" id="CP003154">
    <property type="protein sequence ID" value="AFL75438.1"/>
    <property type="molecule type" value="Genomic_DNA"/>
</dbReference>
<feature type="domain" description="Mechanosensitive ion channel MscS" evidence="10">
    <location>
        <begin position="972"/>
        <end position="1037"/>
    </location>
</feature>
<feature type="transmembrane region" description="Helical" evidence="9">
    <location>
        <begin position="835"/>
        <end position="852"/>
    </location>
</feature>
<dbReference type="InterPro" id="IPR023408">
    <property type="entry name" value="MscS_beta-dom_sf"/>
</dbReference>
<protein>
    <submittedName>
        <fullName evidence="15">Small-conductance mechanosensitive channel</fullName>
    </submittedName>
</protein>
<dbReference type="InterPro" id="IPR052702">
    <property type="entry name" value="MscS-like_channel"/>
</dbReference>
<dbReference type="eggNOG" id="COG0419">
    <property type="taxonomic scope" value="Bacteria"/>
</dbReference>
<evidence type="ECO:0000259" key="10">
    <source>
        <dbReference type="Pfam" id="PF00924"/>
    </source>
</evidence>
<dbReference type="HOGENOM" id="CLU_007829_1_1_6"/>
<keyword evidence="6 9" id="KW-0472">Membrane</keyword>
<feature type="domain" description="Mechanosensitive ion channel transmembrane helices 2/3" evidence="14">
    <location>
        <begin position="930"/>
        <end position="970"/>
    </location>
</feature>
<organism evidence="15 16">
    <name type="scientific">Thiocystis violascens (strain ATCC 17096 / DSM 198 / 6111)</name>
    <name type="common">Chromatium violascens</name>
    <dbReference type="NCBI Taxonomy" id="765911"/>
    <lineage>
        <taxon>Bacteria</taxon>
        <taxon>Pseudomonadati</taxon>
        <taxon>Pseudomonadota</taxon>
        <taxon>Gammaproteobacteria</taxon>
        <taxon>Chromatiales</taxon>
        <taxon>Chromatiaceae</taxon>
        <taxon>Thiocystis</taxon>
    </lineage>
</organism>
<feature type="domain" description="Mechanosensitive ion channel inner membrane" evidence="11">
    <location>
        <begin position="531"/>
        <end position="868"/>
    </location>
</feature>